<sequence length="93" mass="10452">MRTQSDRVLNKIQHPDAYREASSPVLVIAGRGDPLFPLSYTRDVYESIVAPHKELLILESQVHLLFNEDLDALLPPLLDRLSLLSHGYLTSAT</sequence>
<evidence type="ECO:0000313" key="2">
    <source>
        <dbReference type="Proteomes" id="UP000561726"/>
    </source>
</evidence>
<dbReference type="OrthoDB" id="9769541at2"/>
<dbReference type="Proteomes" id="UP000561726">
    <property type="component" value="Unassembled WGS sequence"/>
</dbReference>
<dbReference type="Gene3D" id="3.40.50.1820">
    <property type="entry name" value="alpha/beta hydrolase"/>
    <property type="match status" value="1"/>
</dbReference>
<dbReference type="InterPro" id="IPR029058">
    <property type="entry name" value="AB_hydrolase_fold"/>
</dbReference>
<reference evidence="1 2" key="1">
    <citation type="submission" date="2020-08" db="EMBL/GenBank/DDBJ databases">
        <title>Sequencing the genomes of 1000 actinobacteria strains.</title>
        <authorList>
            <person name="Klenk H.-P."/>
        </authorList>
    </citation>
    <scope>NUCLEOTIDE SEQUENCE [LARGE SCALE GENOMIC DNA]</scope>
    <source>
        <strain evidence="1 2">DSM 21065</strain>
    </source>
</reference>
<dbReference type="AlphaFoldDB" id="A0A7W9A0G1"/>
<proteinExistence type="predicted"/>
<organism evidence="1 2">
    <name type="scientific">Cryobacterium roopkundense</name>
    <dbReference type="NCBI Taxonomy" id="1001240"/>
    <lineage>
        <taxon>Bacteria</taxon>
        <taxon>Bacillati</taxon>
        <taxon>Actinomycetota</taxon>
        <taxon>Actinomycetes</taxon>
        <taxon>Micrococcales</taxon>
        <taxon>Microbacteriaceae</taxon>
        <taxon>Cryobacterium</taxon>
    </lineage>
</organism>
<evidence type="ECO:0000313" key="1">
    <source>
        <dbReference type="EMBL" id="MBB5643593.1"/>
    </source>
</evidence>
<dbReference type="RefSeq" id="WP_152602118.1">
    <property type="nucleotide sequence ID" value="NZ_JACHBQ010000001.1"/>
</dbReference>
<name>A0A7W9A0G1_9MICO</name>
<dbReference type="EMBL" id="JACHBQ010000001">
    <property type="protein sequence ID" value="MBB5643593.1"/>
    <property type="molecule type" value="Genomic_DNA"/>
</dbReference>
<comment type="caution">
    <text evidence="1">The sequence shown here is derived from an EMBL/GenBank/DDBJ whole genome shotgun (WGS) entry which is preliminary data.</text>
</comment>
<gene>
    <name evidence="1" type="ORF">BJ997_004141</name>
</gene>
<accession>A0A7W9A0G1</accession>
<protein>
    <submittedName>
        <fullName evidence="1">Pimeloyl-ACP methyl ester carboxylesterase</fullName>
    </submittedName>
</protein>
<dbReference type="SUPFAM" id="SSF53474">
    <property type="entry name" value="alpha/beta-Hydrolases"/>
    <property type="match status" value="1"/>
</dbReference>